<gene>
    <name evidence="1" type="ORF">METZ01_LOCUS394085</name>
</gene>
<proteinExistence type="predicted"/>
<reference evidence="1" key="1">
    <citation type="submission" date="2018-05" db="EMBL/GenBank/DDBJ databases">
        <authorList>
            <person name="Lanie J.A."/>
            <person name="Ng W.-L."/>
            <person name="Kazmierczak K.M."/>
            <person name="Andrzejewski T.M."/>
            <person name="Davidsen T.M."/>
            <person name="Wayne K.J."/>
            <person name="Tettelin H."/>
            <person name="Glass J.I."/>
            <person name="Rusch D."/>
            <person name="Podicherti R."/>
            <person name="Tsui H.-C.T."/>
            <person name="Winkler M.E."/>
        </authorList>
    </citation>
    <scope>NUCLEOTIDE SEQUENCE</scope>
</reference>
<protein>
    <submittedName>
        <fullName evidence="1">Uncharacterized protein</fullName>
    </submittedName>
</protein>
<evidence type="ECO:0000313" key="1">
    <source>
        <dbReference type="EMBL" id="SVD41231.1"/>
    </source>
</evidence>
<dbReference type="AlphaFoldDB" id="A0A382V5R0"/>
<sequence length="29" mass="3212">MISPTLFVAETDPVLAFTIFKSRDSATRP</sequence>
<dbReference type="EMBL" id="UINC01149023">
    <property type="protein sequence ID" value="SVD41231.1"/>
    <property type="molecule type" value="Genomic_DNA"/>
</dbReference>
<name>A0A382V5R0_9ZZZZ</name>
<accession>A0A382V5R0</accession>
<organism evidence="1">
    <name type="scientific">marine metagenome</name>
    <dbReference type="NCBI Taxonomy" id="408172"/>
    <lineage>
        <taxon>unclassified sequences</taxon>
        <taxon>metagenomes</taxon>
        <taxon>ecological metagenomes</taxon>
    </lineage>
</organism>
<feature type="non-terminal residue" evidence="1">
    <location>
        <position position="29"/>
    </location>
</feature>